<name>A0AAU7NX66_9GAMM</name>
<dbReference type="AlphaFoldDB" id="A0AAU7NX66"/>
<organism evidence="2 3">
    <name type="scientific">Methylomarinum roseum</name>
    <dbReference type="NCBI Taxonomy" id="3067653"/>
    <lineage>
        <taxon>Bacteria</taxon>
        <taxon>Pseudomonadati</taxon>
        <taxon>Pseudomonadota</taxon>
        <taxon>Gammaproteobacteria</taxon>
        <taxon>Methylococcales</taxon>
        <taxon>Methylococcaceae</taxon>
        <taxon>Methylomarinum</taxon>
    </lineage>
</organism>
<evidence type="ECO:0000313" key="2">
    <source>
        <dbReference type="EMBL" id="XBS21616.1"/>
    </source>
</evidence>
<evidence type="ECO:0000313" key="3">
    <source>
        <dbReference type="Proteomes" id="UP001225378"/>
    </source>
</evidence>
<gene>
    <name evidence="2" type="ORF">Q9L42_005695</name>
</gene>
<protein>
    <recommendedName>
        <fullName evidence="4">Lipoprotein</fullName>
    </recommendedName>
</protein>
<feature type="chain" id="PRO_5043840269" description="Lipoprotein" evidence="1">
    <location>
        <begin position="20"/>
        <end position="178"/>
    </location>
</feature>
<dbReference type="PROSITE" id="PS51257">
    <property type="entry name" value="PROKAR_LIPOPROTEIN"/>
    <property type="match status" value="1"/>
</dbReference>
<accession>A0AAU7NX66</accession>
<dbReference type="RefSeq" id="WP_349432248.1">
    <property type="nucleotide sequence ID" value="NZ_CP157743.1"/>
</dbReference>
<evidence type="ECO:0008006" key="4">
    <source>
        <dbReference type="Google" id="ProtNLM"/>
    </source>
</evidence>
<feature type="signal peptide" evidence="1">
    <location>
        <begin position="1"/>
        <end position="19"/>
    </location>
</feature>
<dbReference type="Proteomes" id="UP001225378">
    <property type="component" value="Chromosome"/>
</dbReference>
<dbReference type="EMBL" id="CP157743">
    <property type="protein sequence ID" value="XBS21616.1"/>
    <property type="molecule type" value="Genomic_DNA"/>
</dbReference>
<reference evidence="2 3" key="1">
    <citation type="journal article" date="2024" name="Microbiology">
        <title>Methylomarinum rosea sp. nov., a novel halophilic methanotrophic bacterium from the hypersaline Lake Elton.</title>
        <authorList>
            <person name="Suleimanov R.Z."/>
            <person name="Oshkin I.Y."/>
            <person name="Danilova O.V."/>
            <person name="Suzina N.E."/>
            <person name="Dedysh S.N."/>
        </authorList>
    </citation>
    <scope>NUCLEOTIDE SEQUENCE [LARGE SCALE GENOMIC DNA]</scope>
    <source>
        <strain evidence="2 3">Ch1-1</strain>
    </source>
</reference>
<keyword evidence="3" id="KW-1185">Reference proteome</keyword>
<keyword evidence="1" id="KW-0732">Signal</keyword>
<sequence length="178" mass="18767">MKYSFLTLFVVLFAASGCATNGKQSTQAVQHTGTGTLIIKPIGFNKDAYIREAVKQECNLDGKLAQFIEQYAADQYANIIIDGQASTADAQVMTVEIEQVQGGAGGAWSGAKSVVINGTLSQNGKPLGDFKARRYSGGGMFGAYKGTCAILGRCVKALGRDVSEWLAHPSSHAVLGDL</sequence>
<evidence type="ECO:0000256" key="1">
    <source>
        <dbReference type="SAM" id="SignalP"/>
    </source>
</evidence>
<dbReference type="KEGG" id="mech:Q9L42_005695"/>
<proteinExistence type="predicted"/>